<name>A0A550J7T1_9BACT</name>
<feature type="domain" description="Hemerythrin-like" evidence="5">
    <location>
        <begin position="13"/>
        <end position="129"/>
    </location>
</feature>
<dbReference type="PROSITE" id="PS00550">
    <property type="entry name" value="HEMERYTHRINS"/>
    <property type="match status" value="1"/>
</dbReference>
<evidence type="ECO:0000256" key="2">
    <source>
        <dbReference type="ARBA" id="ARBA00022621"/>
    </source>
</evidence>
<dbReference type="InterPro" id="IPR016131">
    <property type="entry name" value="Haemerythrin_Fe_BS"/>
</dbReference>
<organism evidence="6 7">
    <name type="scientific">Trichloromonas acetexigens</name>
    <dbReference type="NCBI Taxonomy" id="38815"/>
    <lineage>
        <taxon>Bacteria</taxon>
        <taxon>Pseudomonadati</taxon>
        <taxon>Thermodesulfobacteriota</taxon>
        <taxon>Desulfuromonadia</taxon>
        <taxon>Desulfuromonadales</taxon>
        <taxon>Trichloromonadaceae</taxon>
        <taxon>Trichloromonas</taxon>
    </lineage>
</organism>
<protein>
    <submittedName>
        <fullName evidence="6">Bacteriohemerythrin</fullName>
    </submittedName>
</protein>
<keyword evidence="2" id="KW-0561">Oxygen transport</keyword>
<evidence type="ECO:0000256" key="4">
    <source>
        <dbReference type="ARBA" id="ARBA00023004"/>
    </source>
</evidence>
<keyword evidence="7" id="KW-1185">Reference proteome</keyword>
<dbReference type="GO" id="GO:0046872">
    <property type="term" value="F:metal ion binding"/>
    <property type="evidence" value="ECO:0007669"/>
    <property type="project" value="UniProtKB-KW"/>
</dbReference>
<dbReference type="InterPro" id="IPR012827">
    <property type="entry name" value="Hemerythrin_metal-bd"/>
</dbReference>
<dbReference type="AlphaFoldDB" id="A0A550J7T1"/>
<reference evidence="6 7" key="1">
    <citation type="submission" date="2019-07" db="EMBL/GenBank/DDBJ databases">
        <title>Insights of Desulfuromonas acetexigens electromicrobiology.</title>
        <authorList>
            <person name="Katuri K."/>
            <person name="Sapireddy V."/>
            <person name="Shaw D.R."/>
            <person name="Saikaly P."/>
        </authorList>
    </citation>
    <scope>NUCLEOTIDE SEQUENCE [LARGE SCALE GENOMIC DNA]</scope>
    <source>
        <strain evidence="6 7">2873</strain>
    </source>
</reference>
<dbReference type="InterPro" id="IPR035938">
    <property type="entry name" value="Hemerythrin-like_sf"/>
</dbReference>
<dbReference type="GO" id="GO:0005344">
    <property type="term" value="F:oxygen carrier activity"/>
    <property type="evidence" value="ECO:0007669"/>
    <property type="project" value="UniProtKB-KW"/>
</dbReference>
<dbReference type="SUPFAM" id="SSF47188">
    <property type="entry name" value="Hemerythrin-like"/>
    <property type="match status" value="1"/>
</dbReference>
<evidence type="ECO:0000256" key="1">
    <source>
        <dbReference type="ARBA" id="ARBA00010587"/>
    </source>
</evidence>
<keyword evidence="2" id="KW-0813">Transport</keyword>
<dbReference type="PANTHER" id="PTHR37164:SF1">
    <property type="entry name" value="BACTERIOHEMERYTHRIN"/>
    <property type="match status" value="1"/>
</dbReference>
<keyword evidence="4" id="KW-0408">Iron</keyword>
<comment type="similarity">
    <text evidence="1">Belongs to the hemerythrin family.</text>
</comment>
<dbReference type="NCBIfam" id="NF033749">
    <property type="entry name" value="bact_hemeryth"/>
    <property type="match status" value="1"/>
</dbReference>
<gene>
    <name evidence="6" type="ORF">FL622_13530</name>
</gene>
<proteinExistence type="inferred from homology"/>
<evidence type="ECO:0000259" key="5">
    <source>
        <dbReference type="Pfam" id="PF01814"/>
    </source>
</evidence>
<dbReference type="Gene3D" id="1.20.120.50">
    <property type="entry name" value="Hemerythrin-like"/>
    <property type="match status" value="1"/>
</dbReference>
<dbReference type="Pfam" id="PF01814">
    <property type="entry name" value="Hemerythrin"/>
    <property type="match status" value="1"/>
</dbReference>
<dbReference type="Proteomes" id="UP000317155">
    <property type="component" value="Unassembled WGS sequence"/>
</dbReference>
<dbReference type="EMBL" id="VJVV01000011">
    <property type="protein sequence ID" value="TRO79287.1"/>
    <property type="molecule type" value="Genomic_DNA"/>
</dbReference>
<dbReference type="RefSeq" id="WP_092053731.1">
    <property type="nucleotide sequence ID" value="NZ_FOJJ01000003.1"/>
</dbReference>
<dbReference type="InterPro" id="IPR050669">
    <property type="entry name" value="Hemerythrin"/>
</dbReference>
<sequence>MSLMYWTPEIAVGSELIDDQHRSLIERVNQLVAAIEKGREEEEIARLFDFLKEYTQDHFAAEERLMGESGYPERERHAAEHQAFCAKIADLERRMAAEGMTAVLKRDFDETIIDWLFEHICQIDRALGKYLSA</sequence>
<keyword evidence="3" id="KW-0479">Metal-binding</keyword>
<dbReference type="InterPro" id="IPR012312">
    <property type="entry name" value="Hemerythrin-like"/>
</dbReference>
<dbReference type="PANTHER" id="PTHR37164">
    <property type="entry name" value="BACTERIOHEMERYTHRIN"/>
    <property type="match status" value="1"/>
</dbReference>
<evidence type="ECO:0000313" key="7">
    <source>
        <dbReference type="Proteomes" id="UP000317155"/>
    </source>
</evidence>
<accession>A0A550J7T1</accession>
<dbReference type="CDD" id="cd12107">
    <property type="entry name" value="Hemerythrin"/>
    <property type="match status" value="1"/>
</dbReference>
<dbReference type="NCBIfam" id="TIGR02481">
    <property type="entry name" value="hemeryth_dom"/>
    <property type="match status" value="1"/>
</dbReference>
<comment type="caution">
    <text evidence="6">The sequence shown here is derived from an EMBL/GenBank/DDBJ whole genome shotgun (WGS) entry which is preliminary data.</text>
</comment>
<evidence type="ECO:0000256" key="3">
    <source>
        <dbReference type="ARBA" id="ARBA00022723"/>
    </source>
</evidence>
<dbReference type="OrthoDB" id="9774644at2"/>
<evidence type="ECO:0000313" key="6">
    <source>
        <dbReference type="EMBL" id="TRO79287.1"/>
    </source>
</evidence>